<reference evidence="1 2" key="1">
    <citation type="submission" date="2023-01" db="EMBL/GenBank/DDBJ databases">
        <title>Analysis of 21 Apiospora genomes using comparative genomics revels a genus with tremendous synthesis potential of carbohydrate active enzymes and secondary metabolites.</title>
        <authorList>
            <person name="Sorensen T."/>
        </authorList>
    </citation>
    <scope>NUCLEOTIDE SEQUENCE [LARGE SCALE GENOMIC DNA]</scope>
    <source>
        <strain evidence="1 2">CBS 20057</strain>
    </source>
</reference>
<evidence type="ECO:0000313" key="2">
    <source>
        <dbReference type="Proteomes" id="UP001396898"/>
    </source>
</evidence>
<accession>A0ABR1SDC4</accession>
<evidence type="ECO:0000313" key="1">
    <source>
        <dbReference type="EMBL" id="KAK8029204.1"/>
    </source>
</evidence>
<dbReference type="EMBL" id="JAQQWI010000007">
    <property type="protein sequence ID" value="KAK8029204.1"/>
    <property type="molecule type" value="Genomic_DNA"/>
</dbReference>
<gene>
    <name evidence="1" type="ORF">PG991_006260</name>
</gene>
<keyword evidence="2" id="KW-1185">Reference proteome</keyword>
<proteinExistence type="predicted"/>
<protein>
    <submittedName>
        <fullName evidence="1">Uncharacterized protein</fullName>
    </submittedName>
</protein>
<organism evidence="1 2">
    <name type="scientific">Apiospora marii</name>
    <dbReference type="NCBI Taxonomy" id="335849"/>
    <lineage>
        <taxon>Eukaryota</taxon>
        <taxon>Fungi</taxon>
        <taxon>Dikarya</taxon>
        <taxon>Ascomycota</taxon>
        <taxon>Pezizomycotina</taxon>
        <taxon>Sordariomycetes</taxon>
        <taxon>Xylariomycetidae</taxon>
        <taxon>Amphisphaeriales</taxon>
        <taxon>Apiosporaceae</taxon>
        <taxon>Apiospora</taxon>
    </lineage>
</organism>
<name>A0ABR1SDC4_9PEZI</name>
<sequence length="148" mass="16088">MNLVQLATDPDVVDDGLLSNGFRALSRPVVQGGREAGDQAGEEGQLHGRLQNPHNHGHLLSWVLASQAEVDGRNWTHFIGDIEELVALVLVECVNDHTQNIGVVTKDVGAPDESNSRLSEVSCITLERMSGVDQKIHLLLFVFQIACS</sequence>
<dbReference type="Proteomes" id="UP001396898">
    <property type="component" value="Unassembled WGS sequence"/>
</dbReference>
<comment type="caution">
    <text evidence="1">The sequence shown here is derived from an EMBL/GenBank/DDBJ whole genome shotgun (WGS) entry which is preliminary data.</text>
</comment>